<feature type="transmembrane region" description="Helical" evidence="16">
    <location>
        <begin position="252"/>
        <end position="271"/>
    </location>
</feature>
<dbReference type="AlphaFoldDB" id="A0A8J9Y9H1"/>
<sequence>MAGVENRFTVSTVEPESKKNGIHMGASIISRPLRSSVEMVERGDPNPQPDTWLHDAGWRRKRSLAQLTREALPRMENYRNSKRALKRPSLGELHGDHLITEEDEKEQQNKQRETKSPTPAVGIKLGWIQGVLIPCLLNIWGVMLFLRISWVVAQAGIGLSLVIIAISAVVCVITTLSMSAICTNGEVKGGGIYYIISRSLGPEFGASVGIIFAFANAVAASMNTIGFCDSLNDLLKNQGVKIFDNSLNDTRLVGTVTLIVLCIICAVGMDWESKAQNFLIAIIIGAMVDFVVGTFMGPKDLTEVAEGFVGLSTETLSKNFYPDFRFSEGINQDFFSVFAIFFPSVTGIQAGANISGDLKDPASAIPKGTLLSLLISMISYALMVLFSGGGALRNANGNVTALIVNGTQVLDGVTSCSDNFEDCKYGLHNSYSVMQLMSAWGPLIYGGCWAATLSTALTNLLSVPRLIQALGADRIYPGLIFFSKPYGRHGEPYRGYVLTFLVSLMFLLIADLNTIAPLISNFYLASYALINFCTFHAALVRPLGWRPTFRYYNVWISMIGFLLCVGIMLLIGWMMALITFAIFFTLYLIVHYRKPDVNWGSSTQAQMYKTALSSVHSLARTGDHVKNYWPQLLVLAGKPQDRPALVDLGNLITKSGSLMIVGDISQQKLSYKERSHRARSGEEWLRGRKVRAFTAAVHGFPFECGARALMQAAGVSKLAPNVLLMGYKADWESADRSALEAYFNVLHSAFESRLAVGIVRVAGGLDYSAVGAGDAASGLTAASSAGDLRVRAPIMHADSDLDIRADHPPRSNLNLLTLTSSRSFTISEKSDSSKKKEKKALDIHRQVVYKSASGVEVSAEQLSHMTIFKRKQEPGTIDVWWLYDDGGLTMLLPYIVSQRAAWARTQLRIFALANRHHELELEERNMANLLAKFRIDYSSLTMVQDITEPPQPDTKQMFDELIKKFTEEHGDGSISATEQATLAEKSNRQLRLRELLRHNSAAARLVVMSLPMPRKGSVSAPLYMAWLEMLSRDLPPVLFVRGNHTSVLTFYS</sequence>
<evidence type="ECO:0000256" key="8">
    <source>
        <dbReference type="ARBA" id="ARBA00022989"/>
    </source>
</evidence>
<dbReference type="InterPro" id="IPR002443">
    <property type="entry name" value="SLC12A1/SLC12A2"/>
</dbReference>
<feature type="region of interest" description="Disordered" evidence="15">
    <location>
        <begin position="96"/>
        <end position="117"/>
    </location>
</feature>
<evidence type="ECO:0000313" key="19">
    <source>
        <dbReference type="EMBL" id="CAH0718231.1"/>
    </source>
</evidence>
<feature type="transmembrane region" description="Helical" evidence="16">
    <location>
        <begin position="368"/>
        <end position="386"/>
    </location>
</feature>
<dbReference type="Pfam" id="PF03522">
    <property type="entry name" value="SLC12"/>
    <property type="match status" value="1"/>
</dbReference>
<keyword evidence="7" id="KW-0630">Potassium</keyword>
<evidence type="ECO:0000259" key="17">
    <source>
        <dbReference type="Pfam" id="PF00324"/>
    </source>
</evidence>
<comment type="similarity">
    <text evidence="2">Belongs to the SLC12A transporter family.</text>
</comment>
<evidence type="ECO:0000313" key="20">
    <source>
        <dbReference type="Proteomes" id="UP000838878"/>
    </source>
</evidence>
<reference evidence="19" key="1">
    <citation type="submission" date="2021-12" db="EMBL/GenBank/DDBJ databases">
        <authorList>
            <person name="Martin H S."/>
        </authorList>
    </citation>
    <scope>NUCLEOTIDE SEQUENCE</scope>
</reference>
<organism evidence="19 20">
    <name type="scientific">Brenthis ino</name>
    <name type="common">lesser marbled fritillary</name>
    <dbReference type="NCBI Taxonomy" id="405034"/>
    <lineage>
        <taxon>Eukaryota</taxon>
        <taxon>Metazoa</taxon>
        <taxon>Ecdysozoa</taxon>
        <taxon>Arthropoda</taxon>
        <taxon>Hexapoda</taxon>
        <taxon>Insecta</taxon>
        <taxon>Pterygota</taxon>
        <taxon>Neoptera</taxon>
        <taxon>Endopterygota</taxon>
        <taxon>Lepidoptera</taxon>
        <taxon>Glossata</taxon>
        <taxon>Ditrysia</taxon>
        <taxon>Papilionoidea</taxon>
        <taxon>Nymphalidae</taxon>
        <taxon>Heliconiinae</taxon>
        <taxon>Argynnini</taxon>
        <taxon>Brenthis</taxon>
    </lineage>
</organism>
<evidence type="ECO:0000256" key="15">
    <source>
        <dbReference type="SAM" id="MobiDB-lite"/>
    </source>
</evidence>
<dbReference type="GO" id="GO:1990573">
    <property type="term" value="P:potassium ion import across plasma membrane"/>
    <property type="evidence" value="ECO:0007669"/>
    <property type="project" value="TreeGrafter"/>
</dbReference>
<feature type="transmembrane region" description="Helical" evidence="16">
    <location>
        <begin position="159"/>
        <end position="183"/>
    </location>
</feature>
<dbReference type="GO" id="GO:0006884">
    <property type="term" value="P:cell volume homeostasis"/>
    <property type="evidence" value="ECO:0007669"/>
    <property type="project" value="TreeGrafter"/>
</dbReference>
<dbReference type="Pfam" id="PF00324">
    <property type="entry name" value="AA_permease"/>
    <property type="match status" value="1"/>
</dbReference>
<evidence type="ECO:0000256" key="2">
    <source>
        <dbReference type="ARBA" id="ARBA00010593"/>
    </source>
</evidence>
<dbReference type="GO" id="GO:0016020">
    <property type="term" value="C:membrane"/>
    <property type="evidence" value="ECO:0007669"/>
    <property type="project" value="UniProtKB-SubCell"/>
</dbReference>
<evidence type="ECO:0000256" key="11">
    <source>
        <dbReference type="ARBA" id="ARBA00023136"/>
    </source>
</evidence>
<keyword evidence="4" id="KW-0633">Potassium transport</keyword>
<keyword evidence="20" id="KW-1185">Reference proteome</keyword>
<dbReference type="InterPro" id="IPR004842">
    <property type="entry name" value="SLC12A_fam"/>
</dbReference>
<keyword evidence="3" id="KW-0813">Transport</keyword>
<feature type="transmembrane region" description="Helical" evidence="16">
    <location>
        <begin position="439"/>
        <end position="461"/>
    </location>
</feature>
<feature type="transmembrane region" description="Helical" evidence="16">
    <location>
        <begin position="278"/>
        <end position="296"/>
    </location>
</feature>
<evidence type="ECO:0000259" key="18">
    <source>
        <dbReference type="Pfam" id="PF03522"/>
    </source>
</evidence>
<evidence type="ECO:0000256" key="6">
    <source>
        <dbReference type="ARBA" id="ARBA00022847"/>
    </source>
</evidence>
<evidence type="ECO:0000256" key="3">
    <source>
        <dbReference type="ARBA" id="ARBA00022448"/>
    </source>
</evidence>
<evidence type="ECO:0000256" key="1">
    <source>
        <dbReference type="ARBA" id="ARBA00004141"/>
    </source>
</evidence>
<feature type="transmembrane region" description="Helical" evidence="16">
    <location>
        <begin position="493"/>
        <end position="510"/>
    </location>
</feature>
<feature type="domain" description="Amino acid permease/ SLC12A" evidence="17">
    <location>
        <begin position="130"/>
        <end position="633"/>
    </location>
</feature>
<evidence type="ECO:0008006" key="21">
    <source>
        <dbReference type="Google" id="ProtNLM"/>
    </source>
</evidence>
<keyword evidence="8 16" id="KW-1133">Transmembrane helix</keyword>
<dbReference type="PANTHER" id="PTHR11827">
    <property type="entry name" value="SOLUTE CARRIER FAMILY 12, CATION COTRANSPORTERS"/>
    <property type="match status" value="1"/>
</dbReference>
<keyword evidence="9" id="KW-0915">Sodium</keyword>
<feature type="non-terminal residue" evidence="19">
    <location>
        <position position="1052"/>
    </location>
</feature>
<feature type="transmembrane region" description="Helical" evidence="16">
    <location>
        <begin position="204"/>
        <end position="225"/>
    </location>
</feature>
<keyword evidence="13" id="KW-0739">Sodium transport</keyword>
<feature type="domain" description="SLC12A transporter C-terminal" evidence="18">
    <location>
        <begin position="642"/>
        <end position="1052"/>
    </location>
</feature>
<keyword evidence="10" id="KW-0406">Ion transport</keyword>
<evidence type="ECO:0000256" key="5">
    <source>
        <dbReference type="ARBA" id="ARBA00022692"/>
    </source>
</evidence>
<name>A0A8J9Y9H1_9NEOP</name>
<feature type="transmembrane region" description="Helical" evidence="16">
    <location>
        <begin position="334"/>
        <end position="356"/>
    </location>
</feature>
<evidence type="ECO:0000256" key="10">
    <source>
        <dbReference type="ARBA" id="ARBA00023065"/>
    </source>
</evidence>
<keyword evidence="11 16" id="KW-0472">Membrane</keyword>
<accession>A0A8J9Y9H1</accession>
<evidence type="ECO:0000256" key="13">
    <source>
        <dbReference type="ARBA" id="ARBA00023201"/>
    </source>
</evidence>
<proteinExistence type="inferred from homology"/>
<evidence type="ECO:0000256" key="4">
    <source>
        <dbReference type="ARBA" id="ARBA00022538"/>
    </source>
</evidence>
<dbReference type="Gene3D" id="1.20.1740.10">
    <property type="entry name" value="Amino acid/polyamine transporter I"/>
    <property type="match status" value="1"/>
</dbReference>
<dbReference type="Proteomes" id="UP000838878">
    <property type="component" value="Chromosome 12"/>
</dbReference>
<evidence type="ECO:0000256" key="7">
    <source>
        <dbReference type="ARBA" id="ARBA00022958"/>
    </source>
</evidence>
<dbReference type="GO" id="GO:0055078">
    <property type="term" value="P:sodium ion homeostasis"/>
    <property type="evidence" value="ECO:0007669"/>
    <property type="project" value="TreeGrafter"/>
</dbReference>
<dbReference type="InterPro" id="IPR004841">
    <property type="entry name" value="AA-permease/SLC12A_dom"/>
</dbReference>
<gene>
    <name evidence="19" type="ORF">BINO364_LOCUS4750</name>
</gene>
<comment type="subcellular location">
    <subcellularLocation>
        <location evidence="1">Membrane</location>
        <topology evidence="1">Multi-pass membrane protein</topology>
    </subcellularLocation>
</comment>
<evidence type="ECO:0000256" key="14">
    <source>
        <dbReference type="ARBA" id="ARBA00023214"/>
    </source>
</evidence>
<feature type="transmembrane region" description="Helical" evidence="16">
    <location>
        <begin position="522"/>
        <end position="543"/>
    </location>
</feature>
<dbReference type="GO" id="GO:0055075">
    <property type="term" value="P:potassium ion homeostasis"/>
    <property type="evidence" value="ECO:0007669"/>
    <property type="project" value="TreeGrafter"/>
</dbReference>
<protein>
    <recommendedName>
        <fullName evidence="21">Bumetanide-sensitive sodium-(Potassium)-chloride cotransporter</fullName>
    </recommendedName>
</protein>
<dbReference type="OrthoDB" id="2020542at2759"/>
<dbReference type="EMBL" id="OV170232">
    <property type="protein sequence ID" value="CAH0718231.1"/>
    <property type="molecule type" value="Genomic_DNA"/>
</dbReference>
<dbReference type="NCBIfam" id="TIGR00930">
    <property type="entry name" value="2a30"/>
    <property type="match status" value="1"/>
</dbReference>
<dbReference type="GO" id="GO:0055064">
    <property type="term" value="P:chloride ion homeostasis"/>
    <property type="evidence" value="ECO:0007669"/>
    <property type="project" value="TreeGrafter"/>
</dbReference>
<dbReference type="PRINTS" id="PR01207">
    <property type="entry name" value="NAKCLTRNSPRT"/>
</dbReference>
<keyword evidence="6" id="KW-0769">Symport</keyword>
<dbReference type="FunFam" id="1.20.1740.10:FF:000022">
    <property type="entry name" value="Bumetanide-sensitive na-k-cl cotransport protein"/>
    <property type="match status" value="1"/>
</dbReference>
<keyword evidence="14" id="KW-0868">Chloride</keyword>
<evidence type="ECO:0000256" key="12">
    <source>
        <dbReference type="ARBA" id="ARBA00023180"/>
    </source>
</evidence>
<dbReference type="InterPro" id="IPR018491">
    <property type="entry name" value="SLC12_C"/>
</dbReference>
<dbReference type="PANTHER" id="PTHR11827:SF48">
    <property type="entry name" value="GH09711P"/>
    <property type="match status" value="1"/>
</dbReference>
<feature type="compositionally biased region" description="Basic and acidic residues" evidence="15">
    <location>
        <begin position="96"/>
        <end position="115"/>
    </location>
</feature>
<evidence type="ECO:0000256" key="9">
    <source>
        <dbReference type="ARBA" id="ARBA00023053"/>
    </source>
</evidence>
<feature type="transmembrane region" description="Helical" evidence="16">
    <location>
        <begin position="131"/>
        <end position="153"/>
    </location>
</feature>
<feature type="transmembrane region" description="Helical" evidence="16">
    <location>
        <begin position="555"/>
        <end position="588"/>
    </location>
</feature>
<keyword evidence="12" id="KW-0325">Glycoprotein</keyword>
<keyword evidence="5 16" id="KW-0812">Transmembrane</keyword>
<dbReference type="GO" id="GO:0008511">
    <property type="term" value="F:sodium:potassium:chloride symporter activity"/>
    <property type="evidence" value="ECO:0007669"/>
    <property type="project" value="TreeGrafter"/>
</dbReference>
<evidence type="ECO:0000256" key="16">
    <source>
        <dbReference type="SAM" id="Phobius"/>
    </source>
</evidence>